<dbReference type="Proteomes" id="UP001470230">
    <property type="component" value="Unassembled WGS sequence"/>
</dbReference>
<organism evidence="2 3">
    <name type="scientific">Tritrichomonas musculus</name>
    <dbReference type="NCBI Taxonomy" id="1915356"/>
    <lineage>
        <taxon>Eukaryota</taxon>
        <taxon>Metamonada</taxon>
        <taxon>Parabasalia</taxon>
        <taxon>Tritrichomonadida</taxon>
        <taxon>Tritrichomonadidae</taxon>
        <taxon>Tritrichomonas</taxon>
    </lineage>
</organism>
<comment type="caution">
    <text evidence="2">The sequence shown here is derived from an EMBL/GenBank/DDBJ whole genome shotgun (WGS) entry which is preliminary data.</text>
</comment>
<gene>
    <name evidence="2" type="ORF">M9Y10_035008</name>
</gene>
<proteinExistence type="predicted"/>
<feature type="coiled-coil region" evidence="1">
    <location>
        <begin position="348"/>
        <end position="417"/>
    </location>
</feature>
<sequence length="629" mass="74882">MNTGNLEFPERMFYEGNVTLSAALQKQIEQEDALFQFEKKILNDKTNLNLRRLEYRQHEEDVDSNEKDIKQQITDFRTKIGLRSLEIQRETENLIQLENAAASVLKQIKQKIKRNSKRINEEREKIADAQNFEVTATQYNEILQEQNQNMKNELIFNNNDYQIRAQITWYSNEFNFLDKKISRISSNLPNYDATRRSISLKIDKESNCIRQLNESKQQILRSYPQKYDIELNKKKISNLQKESKKVLNKVREYHEIQKGLVSRISYITTKCVKCDILNQKYEKLINELKTNVVSKNCFMFDKLFIDDDNERSGQIIKNNSNKIFRINESIKDHESTLKRQISDTKNAVNGHLQTIQFLKQQINEYSNQKITLKSNLSEIKNISNELDQNYQRINYEIKKLDEILDRIEKAKRDFLEKLRNPKLDYSLRPYSYELDQIRNESNIILKISIVNDNISSLKKHIDKYEKENKILQQKLEHKRKKIKEIQYNQISFYTHQSNQLKTLPNENSPIDKLKIKIENIKRKIASKSIDVSKKRDEIKYKLSVISNIQKYLIENKKRSPKEPIQIKKKKESHQIDIATDLQNWINSVEKEILKWEVAKVDDSIENHLNNWDQELTLAEYYYSYSGVSE</sequence>
<keyword evidence="1" id="KW-0175">Coiled coil</keyword>
<reference evidence="2 3" key="1">
    <citation type="submission" date="2024-04" db="EMBL/GenBank/DDBJ databases">
        <title>Tritrichomonas musculus Genome.</title>
        <authorList>
            <person name="Alves-Ferreira E."/>
            <person name="Grigg M."/>
            <person name="Lorenzi H."/>
            <person name="Galac M."/>
        </authorList>
    </citation>
    <scope>NUCLEOTIDE SEQUENCE [LARGE SCALE GENOMIC DNA]</scope>
    <source>
        <strain evidence="2 3">EAF2021</strain>
    </source>
</reference>
<feature type="coiled-coil region" evidence="1">
    <location>
        <begin position="87"/>
        <end position="160"/>
    </location>
</feature>
<name>A0ABR2KHC0_9EUKA</name>
<accession>A0ABR2KHC0</accession>
<keyword evidence="3" id="KW-1185">Reference proteome</keyword>
<evidence type="ECO:0000313" key="2">
    <source>
        <dbReference type="EMBL" id="KAK8890236.1"/>
    </source>
</evidence>
<feature type="coiled-coil region" evidence="1">
    <location>
        <begin position="447"/>
        <end position="530"/>
    </location>
</feature>
<evidence type="ECO:0000256" key="1">
    <source>
        <dbReference type="SAM" id="Coils"/>
    </source>
</evidence>
<protein>
    <submittedName>
        <fullName evidence="2">Uncharacterized protein</fullName>
    </submittedName>
</protein>
<evidence type="ECO:0000313" key="3">
    <source>
        <dbReference type="Proteomes" id="UP001470230"/>
    </source>
</evidence>
<dbReference type="EMBL" id="JAPFFF010000005">
    <property type="protein sequence ID" value="KAK8890236.1"/>
    <property type="molecule type" value="Genomic_DNA"/>
</dbReference>